<evidence type="ECO:0000313" key="8">
    <source>
        <dbReference type="Proteomes" id="UP001139171"/>
    </source>
</evidence>
<feature type="transmembrane region" description="Helical" evidence="6">
    <location>
        <begin position="363"/>
        <end position="384"/>
    </location>
</feature>
<evidence type="ECO:0000256" key="2">
    <source>
        <dbReference type="ARBA" id="ARBA00022475"/>
    </source>
</evidence>
<dbReference type="NCBIfam" id="NF041503">
    <property type="entry name" value="WZX_like"/>
    <property type="match status" value="1"/>
</dbReference>
<dbReference type="Proteomes" id="UP001139171">
    <property type="component" value="Unassembled WGS sequence"/>
</dbReference>
<feature type="transmembrane region" description="Helical" evidence="6">
    <location>
        <begin position="391"/>
        <end position="410"/>
    </location>
</feature>
<feature type="transmembrane region" description="Helical" evidence="6">
    <location>
        <begin position="12"/>
        <end position="35"/>
    </location>
</feature>
<dbReference type="InterPro" id="IPR048122">
    <property type="entry name" value="WZX-like"/>
</dbReference>
<dbReference type="RefSeq" id="WP_230607795.1">
    <property type="nucleotide sequence ID" value="NZ_JAJNAG010000002.1"/>
</dbReference>
<evidence type="ECO:0000256" key="5">
    <source>
        <dbReference type="ARBA" id="ARBA00023136"/>
    </source>
</evidence>
<feature type="transmembrane region" description="Helical" evidence="6">
    <location>
        <begin position="231"/>
        <end position="248"/>
    </location>
</feature>
<dbReference type="AlphaFoldDB" id="A0A9X1MV72"/>
<feature type="transmembrane region" description="Helical" evidence="6">
    <location>
        <begin position="321"/>
        <end position="343"/>
    </location>
</feature>
<keyword evidence="8" id="KW-1185">Reference proteome</keyword>
<gene>
    <name evidence="7" type="ORF">LPW36_01840</name>
</gene>
<dbReference type="PANTHER" id="PTHR30250">
    <property type="entry name" value="PST FAMILY PREDICTED COLANIC ACID TRANSPORTER"/>
    <property type="match status" value="1"/>
</dbReference>
<evidence type="ECO:0000256" key="1">
    <source>
        <dbReference type="ARBA" id="ARBA00004651"/>
    </source>
</evidence>
<dbReference type="InterPro" id="IPR050833">
    <property type="entry name" value="Poly_Biosynth_Transport"/>
</dbReference>
<comment type="caution">
    <text evidence="7">The sequence shown here is derived from an EMBL/GenBank/DDBJ whole genome shotgun (WGS) entry which is preliminary data.</text>
</comment>
<dbReference type="EMBL" id="JAJNAG010000002">
    <property type="protein sequence ID" value="MCD1124785.1"/>
    <property type="molecule type" value="Genomic_DNA"/>
</dbReference>
<feature type="transmembrane region" description="Helical" evidence="6">
    <location>
        <begin position="185"/>
        <end position="211"/>
    </location>
</feature>
<organism evidence="7 8">
    <name type="scientific">Limnobaculum eriocheiris</name>
    <dbReference type="NCBI Taxonomy" id="2897391"/>
    <lineage>
        <taxon>Bacteria</taxon>
        <taxon>Pseudomonadati</taxon>
        <taxon>Pseudomonadota</taxon>
        <taxon>Gammaproteobacteria</taxon>
        <taxon>Enterobacterales</taxon>
        <taxon>Budviciaceae</taxon>
        <taxon>Limnobaculum</taxon>
    </lineage>
</organism>
<evidence type="ECO:0000256" key="4">
    <source>
        <dbReference type="ARBA" id="ARBA00022989"/>
    </source>
</evidence>
<evidence type="ECO:0000256" key="6">
    <source>
        <dbReference type="SAM" id="Phobius"/>
    </source>
</evidence>
<feature type="transmembrane region" description="Helical" evidence="6">
    <location>
        <begin position="416"/>
        <end position="436"/>
    </location>
</feature>
<name>A0A9X1MV72_9GAMM</name>
<protein>
    <submittedName>
        <fullName evidence="7">Uncharacterized protein</fullName>
    </submittedName>
</protein>
<keyword evidence="3 6" id="KW-0812">Transmembrane</keyword>
<sequence length="469" mass="52689">MNNHVVKSDIFWGYLSQFLNMGSYLILLPIALYYLNEEQMGLWYVFLSIAGVTQLLEFGFQPTISRHTSYIYSGAKKLSSVGIPDRNCSGDEINIKLLANFILASRKVYFIVSIAASIILLIIGTLYIYSLNSNIDSHTIFFSWVLYSISNVTLFYFGYYNGILKGRGDQTALNKVIVISKVTNIVVVIPLLVFGFGIMALSIGMLCSVIVDRFLISRAFYNDRYNETKLAISTVITENLLSLIWTSSWRLGFVQLGSFLILRANLFIASSFLGLAAAASYGLATQLLSVLIIVASMYFGLQLPHMNSLQFTNSKDKIKKIFSISLVIAWFIFIFGFLCLIYIGIPLINLVSSGTKLFELKYLVLFFLAGFLEMNHSLCTAYLTTLNRVPFMWSTIISGILIVFFSLISIKFLGYGIGTLVISLFIVQVCFNNWFWPVIAYNNLGLTFFEPFKIAYLSLSGALTNSKKV</sequence>
<feature type="transmembrane region" description="Helical" evidence="6">
    <location>
        <begin position="141"/>
        <end position="164"/>
    </location>
</feature>
<feature type="transmembrane region" description="Helical" evidence="6">
    <location>
        <begin position="108"/>
        <end position="129"/>
    </location>
</feature>
<dbReference type="PANTHER" id="PTHR30250:SF26">
    <property type="entry name" value="PSMA PROTEIN"/>
    <property type="match status" value="1"/>
</dbReference>
<feature type="transmembrane region" description="Helical" evidence="6">
    <location>
        <begin position="283"/>
        <end position="301"/>
    </location>
</feature>
<keyword evidence="4 6" id="KW-1133">Transmembrane helix</keyword>
<reference evidence="7" key="1">
    <citation type="submission" date="2021-11" db="EMBL/GenBank/DDBJ databases">
        <title>Jinshanibacter sp. isolated from one year old Eriocheir sinensis.</title>
        <authorList>
            <person name="Li J.-Y."/>
            <person name="He W."/>
            <person name="Gao T.-H."/>
        </authorList>
    </citation>
    <scope>NUCLEOTIDE SEQUENCE</scope>
    <source>
        <strain evidence="7">LJY008</strain>
    </source>
</reference>
<evidence type="ECO:0000256" key="3">
    <source>
        <dbReference type="ARBA" id="ARBA00022692"/>
    </source>
</evidence>
<proteinExistence type="predicted"/>
<accession>A0A9X1MV72</accession>
<keyword evidence="2" id="KW-1003">Cell membrane</keyword>
<feature type="transmembrane region" description="Helical" evidence="6">
    <location>
        <begin position="41"/>
        <end position="60"/>
    </location>
</feature>
<comment type="subcellular location">
    <subcellularLocation>
        <location evidence="1">Cell membrane</location>
        <topology evidence="1">Multi-pass membrane protein</topology>
    </subcellularLocation>
</comment>
<keyword evidence="5 6" id="KW-0472">Membrane</keyword>
<dbReference type="GO" id="GO:0005886">
    <property type="term" value="C:plasma membrane"/>
    <property type="evidence" value="ECO:0007669"/>
    <property type="project" value="UniProtKB-SubCell"/>
</dbReference>
<evidence type="ECO:0000313" key="7">
    <source>
        <dbReference type="EMBL" id="MCD1124785.1"/>
    </source>
</evidence>
<feature type="transmembrane region" description="Helical" evidence="6">
    <location>
        <begin position="260"/>
        <end position="277"/>
    </location>
</feature>